<dbReference type="RefSeq" id="XP_028275240.1">
    <property type="nucleotide sequence ID" value="XM_028419439.1"/>
</dbReference>
<dbReference type="OrthoDB" id="1597724at2759"/>
<dbReference type="InParanoid" id="A0A6P7JET1"/>
<name>A0A6P7JET1_9TELE</name>
<protein>
    <submittedName>
        <fullName evidence="5">Interferon-induced very large GTPase 1</fullName>
    </submittedName>
</protein>
<dbReference type="Pfam" id="PF25974">
    <property type="entry name" value="URGCP_9th"/>
    <property type="match status" value="1"/>
</dbReference>
<dbReference type="PROSITE" id="PS51717">
    <property type="entry name" value="G_VLIG"/>
    <property type="match status" value="1"/>
</dbReference>
<reference evidence="5" key="1">
    <citation type="submission" date="2025-08" db="UniProtKB">
        <authorList>
            <consortium name="RefSeq"/>
        </authorList>
    </citation>
    <scope>IDENTIFICATION</scope>
</reference>
<dbReference type="CTD" id="100001880"/>
<sequence>MSVKLNKRLSSKKKKFPKDNAQAEVLQKLGLEACWTTPLDTASMLDISTWTLEDCAPGEPKDLPKAFLRRLWLLSRDARSSCCQPQNATTKDDDTPLGTKLSDSAEGQCVINPVDLVTALFMSADTFLQQEMTVRMVQCQFAVPLVLPNIDPEEPSRFLLWPSRAVVSQWTPHFLDENSRVQEGDLASTGMPVVSCVKLGRCSISKSKVLNHVLSGLTSCSDTFLHRGMEGGQLPRRLSNGLVEMGWYLPTGDITRDIFSVPVVISNLRGDASTHEKCFSLLCHASSAVVVFCGDLREKEKQLLSSYKEVASKLILIDLSDSESSEYRVVGFVGQSLDEHVGLPEGSVLRGKGLSDEELADKLCEKLKNLLSDNIKFVTLEAAANLAAAKGLNVDEGPVCKKAMATVEEVLKGLDEGSVEFRQKQLPLQGPLWSKLAELEKEESKDKKEEKEIDPQLQKERKDLLAQLSNYKMTPAMKIFTDALFTTNKVERTYFLSWIKLRLQQMQRKKQNYPRNAAPALLDKPQNGAIDDLGDSDSFCTDSFEEEAEEQPMNPEVSEQQCETDQEIQHILQCAEETTEPLSEQKEHAKTVTVQKLNMTSDEKVHEETIPNGSLEEHPSHPKEVSSSTLMPDEKQQDGTQLTVTMTDATSPAKQQMCCDASPENQVASSPQPFEPDPSTLGLEHFLREMGLIFELTHVSPGSGCHNVLRLPSIATDLLLYGIPLELMDGDASNIPFSWLSCVFAELKRRLPQELSRTRVLTNLGVHDARNAEVLSALFGVKFPEGRKRSSRGVYMVALCVPDNLRNEMECDFLLLIDVEGLCSIPLDNKRNIAIQDNEMATVATGLSDVLLENVFTPSEFDTNFSVIVNALLRIKERGSMPICHLVVQDEGISSVLQASLLQRVSDMLQAETGDRATSTANKHEKPTSCRTCVKGPWSNTSMSEPVETQYGKSVLKLKENLFEALKKCAPKTEATGLSEFIIRLSTLWDAVKAESFTVGLQNTDTALAFSLLCTEFSHWEDIFIGNMETWLMGAAKKILATNSNALDAATHNELLNELKNEAREEANTEENKVKKKLEAYLTKDDKMNTEAFRSILLSNVESLKDRVTEVILQKLSAVCESHCSTTQLKKFEAVLAKKQESKLNALVEKSKSTKILLQDADLEEEFDSVWSEVLSNFDFRPSEKDDITARVTDILRQNLTSRDLQKHIKKLEVIGQPQPSGFQVYDEHFGYRSRLKHMFEDNNRIQRMEAQQLASKIIDECNQFVAHKCSLLADFSDRYITEILENVEKAVKQKSLEIRSAFEVDLKVYLCNAVCQDFQKLHDRYAKDKELLTCITEGKSKYLAMFIYYFRKRDQCQRVAESFIAMVIKPTVLNYINSPLGMHIVEEIRDKVLQFQSPRAFHQNLLEELIKEDRFESFLEYLGSYDNFRMRKIQNTVIAHLSESTNLGKWRQQRLGEIVGNISAAVSDTADGTNGLLSDTKPLLERVCLTLERNGDVNVSRDSLTGPLFSITTEWDCFVKCLMELLATLRLNLAQEFSQKTDIPQLLDCLPIKPQHILFNRVRGCDSHCPLCGTLCEEAEVGHQVHSATFHRPIGMLPYESCGLTRSPTSITGVNPRVEKDTQDVCQDLCSLYPNWNISTDEHNSQKTTNYWRYVLVRFNRKFAEEFKQKPARIPEEWRTITQQEAIDSLRMVFLSG</sequence>
<keyword evidence="4" id="KW-1185">Reference proteome</keyword>
<evidence type="ECO:0000259" key="3">
    <source>
        <dbReference type="PROSITE" id="PS51717"/>
    </source>
</evidence>
<dbReference type="InterPro" id="IPR030383">
    <property type="entry name" value="G_VLIG_dom"/>
</dbReference>
<evidence type="ECO:0000256" key="1">
    <source>
        <dbReference type="SAM" id="Coils"/>
    </source>
</evidence>
<dbReference type="PANTHER" id="PTHR14819:SF9">
    <property type="entry name" value="UP-REGULATOR OF CELL PROLIFERATION-LIKE"/>
    <property type="match status" value="1"/>
</dbReference>
<dbReference type="InterPro" id="IPR058641">
    <property type="entry name" value="GVIN1_dom"/>
</dbReference>
<evidence type="ECO:0000313" key="5">
    <source>
        <dbReference type="RefSeq" id="XP_028275240.1"/>
    </source>
</evidence>
<evidence type="ECO:0000256" key="2">
    <source>
        <dbReference type="SAM" id="MobiDB-lite"/>
    </source>
</evidence>
<proteinExistence type="predicted"/>
<feature type="region of interest" description="Disordered" evidence="2">
    <location>
        <begin position="601"/>
        <end position="681"/>
    </location>
</feature>
<evidence type="ECO:0000313" key="4">
    <source>
        <dbReference type="Proteomes" id="UP000515145"/>
    </source>
</evidence>
<feature type="compositionally biased region" description="Basic and acidic residues" evidence="2">
    <location>
        <begin position="601"/>
        <end position="624"/>
    </location>
</feature>
<organism evidence="4 5">
    <name type="scientific">Parambassis ranga</name>
    <name type="common">Indian glassy fish</name>
    <dbReference type="NCBI Taxonomy" id="210632"/>
    <lineage>
        <taxon>Eukaryota</taxon>
        <taxon>Metazoa</taxon>
        <taxon>Chordata</taxon>
        <taxon>Craniata</taxon>
        <taxon>Vertebrata</taxon>
        <taxon>Euteleostomi</taxon>
        <taxon>Actinopterygii</taxon>
        <taxon>Neopterygii</taxon>
        <taxon>Teleostei</taxon>
        <taxon>Neoteleostei</taxon>
        <taxon>Acanthomorphata</taxon>
        <taxon>Ovalentaria</taxon>
        <taxon>Ambassidae</taxon>
        <taxon>Parambassis</taxon>
    </lineage>
</organism>
<dbReference type="PANTHER" id="PTHR14819">
    <property type="entry name" value="GTP-BINDING"/>
    <property type="match status" value="1"/>
</dbReference>
<feature type="domain" description="VLIG-type G" evidence="3">
    <location>
        <begin position="755"/>
        <end position="986"/>
    </location>
</feature>
<dbReference type="GO" id="GO:0005525">
    <property type="term" value="F:GTP binding"/>
    <property type="evidence" value="ECO:0007669"/>
    <property type="project" value="InterPro"/>
</dbReference>
<dbReference type="InterPro" id="IPR052986">
    <property type="entry name" value="VLIG_GTPase"/>
</dbReference>
<feature type="compositionally biased region" description="Polar residues" evidence="2">
    <location>
        <begin position="663"/>
        <end position="672"/>
    </location>
</feature>
<dbReference type="InterPro" id="IPR057365">
    <property type="entry name" value="URGCP"/>
</dbReference>
<dbReference type="Pfam" id="PF25683">
    <property type="entry name" value="URGCP_GTPase"/>
    <property type="match status" value="1"/>
</dbReference>
<dbReference type="Proteomes" id="UP000515145">
    <property type="component" value="Chromosome 13"/>
</dbReference>
<feature type="coiled-coil region" evidence="1">
    <location>
        <begin position="1049"/>
        <end position="1084"/>
    </location>
</feature>
<gene>
    <name evidence="5" type="primary">gvin1l2</name>
</gene>
<keyword evidence="1" id="KW-0175">Coiled coil</keyword>
<feature type="compositionally biased region" description="Polar residues" evidence="2">
    <location>
        <begin position="638"/>
        <end position="654"/>
    </location>
</feature>
<accession>A0A6P7JET1</accession>
<dbReference type="GeneID" id="114444697"/>
<dbReference type="Pfam" id="PF25496">
    <property type="entry name" value="URGCP"/>
    <property type="match status" value="1"/>
</dbReference>